<name>A0A1B7TEP5_9ASCO</name>
<protein>
    <submittedName>
        <fullName evidence="2">HAD-superfamily subfamily IIA hydrolase</fullName>
    </submittedName>
</protein>
<dbReference type="PANTHER" id="PTHR14269">
    <property type="entry name" value="CDP-DIACYLGLYCEROL--GLYCEROL-3-PHOSPHATE 3-PHOSPHATIDYLTRANSFERASE-RELATED"/>
    <property type="match status" value="1"/>
</dbReference>
<organism evidence="2 3">
    <name type="scientific">Hanseniaspora valbyensis NRRL Y-1626</name>
    <dbReference type="NCBI Taxonomy" id="766949"/>
    <lineage>
        <taxon>Eukaryota</taxon>
        <taxon>Fungi</taxon>
        <taxon>Dikarya</taxon>
        <taxon>Ascomycota</taxon>
        <taxon>Saccharomycotina</taxon>
        <taxon>Saccharomycetes</taxon>
        <taxon>Saccharomycodales</taxon>
        <taxon>Saccharomycodaceae</taxon>
        <taxon>Hanseniaspora</taxon>
    </lineage>
</organism>
<dbReference type="InterPro" id="IPR006353">
    <property type="entry name" value="HAD-SF_hydro_IIA_CECR5"/>
</dbReference>
<dbReference type="EMBL" id="LXPE01000010">
    <property type="protein sequence ID" value="OBA27229.1"/>
    <property type="molecule type" value="Genomic_DNA"/>
</dbReference>
<evidence type="ECO:0000313" key="2">
    <source>
        <dbReference type="EMBL" id="OBA27229.1"/>
    </source>
</evidence>
<feature type="compositionally biased region" description="Polar residues" evidence="1">
    <location>
        <begin position="35"/>
        <end position="45"/>
    </location>
</feature>
<dbReference type="GO" id="GO:0016787">
    <property type="term" value="F:hydrolase activity"/>
    <property type="evidence" value="ECO:0007669"/>
    <property type="project" value="UniProtKB-KW"/>
</dbReference>
<evidence type="ECO:0000256" key="1">
    <source>
        <dbReference type="SAM" id="MobiDB-lite"/>
    </source>
</evidence>
<gene>
    <name evidence="2" type="ORF">HANVADRAFT_52520</name>
</gene>
<dbReference type="Pfam" id="PF13242">
    <property type="entry name" value="Hydrolase_like"/>
    <property type="match status" value="1"/>
</dbReference>
<dbReference type="Pfam" id="PF13344">
    <property type="entry name" value="Hydrolase_6"/>
    <property type="match status" value="1"/>
</dbReference>
<dbReference type="InterPro" id="IPR023214">
    <property type="entry name" value="HAD_sf"/>
</dbReference>
<dbReference type="SUPFAM" id="SSF56784">
    <property type="entry name" value="HAD-like"/>
    <property type="match status" value="2"/>
</dbReference>
<dbReference type="NCBIfam" id="TIGR01460">
    <property type="entry name" value="HAD-SF-IIA"/>
    <property type="match status" value="1"/>
</dbReference>
<dbReference type="Gene3D" id="3.40.50.1000">
    <property type="entry name" value="HAD superfamily/HAD-like"/>
    <property type="match status" value="3"/>
</dbReference>
<dbReference type="Proteomes" id="UP000092321">
    <property type="component" value="Unassembled WGS sequence"/>
</dbReference>
<dbReference type="InterPro" id="IPR036412">
    <property type="entry name" value="HAD-like_sf"/>
</dbReference>
<keyword evidence="3" id="KW-1185">Reference proteome</keyword>
<dbReference type="GO" id="GO:0005739">
    <property type="term" value="C:mitochondrion"/>
    <property type="evidence" value="ECO:0007669"/>
    <property type="project" value="TreeGrafter"/>
</dbReference>
<feature type="region of interest" description="Disordered" evidence="1">
    <location>
        <begin position="1"/>
        <end position="85"/>
    </location>
</feature>
<feature type="region of interest" description="Disordered" evidence="1">
    <location>
        <begin position="568"/>
        <end position="608"/>
    </location>
</feature>
<sequence>MNFKKNYSLNNTTSNNTDDDSLSNSSFENDDENNYYTLSSEVTGGNNKDSLLNDNSSTTTTSSSSSKKDSDIQRHKSFLDNDNIDSLKPRRRSRLERQSISNIALTDAALITPDAQQQQILLSSPPQSAISNSGSFLARSRAPSISNNLLRSPPLNNDIMNTNHLAQNSNNNILLNQHANDIPDISLDTSISKSKSKRNSVANISSQQQFPPLPATSGITSNPDNIVINHKRIAPYCFAFDIDGVILKGPTLIPEAKEAISMLNGNNKHNIVVPYVFVTNGGGTDEKLRAEKLSNMLECHVDEMQVIQGHTPMRSLTDKYNNVLIVGGLGDNCRQIGLKYGFKNVYTVVDIIHWNPSVTPYYKLNEEEEARAHTGLDFSTINIDCILVMADSRNWVVDQQIILELLLSDKGVMGTHIDIRHDDDPAVISKKLEKTQPDLYFAHSDFVWATDYNLTRYGMGALQVSLAALYKEHTNGLELCCKRFGKPQRTTFDFTFDFLQDWRKHVVADVANKTRRRAQSISNAGLVTRQASVCEDVSSPRTNSNKSSISQLRKNNLILNSKNIDTSNALASDEEEEEDALSPATKHKFTPVPFTSDDSEEEDDDVDDKEDDIITINKHSIKIPPPTTVYFVGDTPESDIRFANLHHESWFSILVETGVYQHGAKPKYEPKAIKKTVLDAVEWVIEKEYQKEVAEWKSLSVDHS</sequence>
<dbReference type="InterPro" id="IPR050324">
    <property type="entry name" value="CDP-alcohol_PTase-I"/>
</dbReference>
<proteinExistence type="predicted"/>
<dbReference type="GO" id="GO:0046474">
    <property type="term" value="P:glycerophospholipid biosynthetic process"/>
    <property type="evidence" value="ECO:0007669"/>
    <property type="project" value="TreeGrafter"/>
</dbReference>
<comment type="caution">
    <text evidence="2">The sequence shown here is derived from an EMBL/GenBank/DDBJ whole genome shotgun (WGS) entry which is preliminary data.</text>
</comment>
<dbReference type="PANTHER" id="PTHR14269:SF4">
    <property type="entry name" value="CAT EYE SYNDROME CRITICAL REGION PROTEIN 5"/>
    <property type="match status" value="1"/>
</dbReference>
<reference evidence="3" key="1">
    <citation type="journal article" date="2016" name="Proc. Natl. Acad. Sci. U.S.A.">
        <title>Comparative genomics of biotechnologically important yeasts.</title>
        <authorList>
            <person name="Riley R."/>
            <person name="Haridas S."/>
            <person name="Wolfe K.H."/>
            <person name="Lopes M.R."/>
            <person name="Hittinger C.T."/>
            <person name="Goeker M."/>
            <person name="Salamov A.A."/>
            <person name="Wisecaver J.H."/>
            <person name="Long T.M."/>
            <person name="Calvey C.H."/>
            <person name="Aerts A.L."/>
            <person name="Barry K.W."/>
            <person name="Choi C."/>
            <person name="Clum A."/>
            <person name="Coughlan A.Y."/>
            <person name="Deshpande S."/>
            <person name="Douglass A.P."/>
            <person name="Hanson S.J."/>
            <person name="Klenk H.-P."/>
            <person name="LaButti K.M."/>
            <person name="Lapidus A."/>
            <person name="Lindquist E.A."/>
            <person name="Lipzen A.M."/>
            <person name="Meier-Kolthoff J.P."/>
            <person name="Ohm R.A."/>
            <person name="Otillar R.P."/>
            <person name="Pangilinan J.L."/>
            <person name="Peng Y."/>
            <person name="Rokas A."/>
            <person name="Rosa C.A."/>
            <person name="Scheuner C."/>
            <person name="Sibirny A.A."/>
            <person name="Slot J.C."/>
            <person name="Stielow J.B."/>
            <person name="Sun H."/>
            <person name="Kurtzman C.P."/>
            <person name="Blackwell M."/>
            <person name="Grigoriev I.V."/>
            <person name="Jeffries T.W."/>
        </authorList>
    </citation>
    <scope>NUCLEOTIDE SEQUENCE [LARGE SCALE GENOMIC DNA]</scope>
    <source>
        <strain evidence="3">NRRL Y-1626</strain>
    </source>
</reference>
<keyword evidence="2" id="KW-0378">Hydrolase</keyword>
<feature type="compositionally biased region" description="Acidic residues" evidence="1">
    <location>
        <begin position="597"/>
        <end position="608"/>
    </location>
</feature>
<accession>A0A1B7TEP5</accession>
<dbReference type="OrthoDB" id="10251048at2759"/>
<feature type="compositionally biased region" description="Low complexity" evidence="1">
    <location>
        <begin position="46"/>
        <end position="65"/>
    </location>
</feature>
<feature type="compositionally biased region" description="Low complexity" evidence="1">
    <location>
        <begin position="8"/>
        <end position="27"/>
    </location>
</feature>
<dbReference type="InterPro" id="IPR006357">
    <property type="entry name" value="HAD-SF_hydro_IIA"/>
</dbReference>
<dbReference type="NCBIfam" id="TIGR01456">
    <property type="entry name" value="CECR5"/>
    <property type="match status" value="1"/>
</dbReference>
<feature type="compositionally biased region" description="Basic and acidic residues" evidence="1">
    <location>
        <begin position="66"/>
        <end position="79"/>
    </location>
</feature>
<evidence type="ECO:0000313" key="3">
    <source>
        <dbReference type="Proteomes" id="UP000092321"/>
    </source>
</evidence>
<dbReference type="AlphaFoldDB" id="A0A1B7TEP5"/>